<dbReference type="OrthoDB" id="9808195at2"/>
<dbReference type="InterPro" id="IPR018020">
    <property type="entry name" value="OHCU_decarboxylase"/>
</dbReference>
<dbReference type="GO" id="GO:0051997">
    <property type="term" value="F:2-oxo-4-hydroxy-4-carboxy-5-ureidoimidazoline decarboxylase activity"/>
    <property type="evidence" value="ECO:0007669"/>
    <property type="project" value="UniProtKB-EC"/>
</dbReference>
<keyword evidence="5" id="KW-0210">Decarboxylase</keyword>
<evidence type="ECO:0000256" key="5">
    <source>
        <dbReference type="ARBA" id="ARBA00022793"/>
    </source>
</evidence>
<dbReference type="InterPro" id="IPR017580">
    <property type="entry name" value="OHCU_decarboxylase-1"/>
</dbReference>
<dbReference type="Gene3D" id="1.10.3330.10">
    <property type="entry name" value="Oxo-4-hydroxy-4-carboxy-5-ureidoimidazoline decarboxylase"/>
    <property type="match status" value="1"/>
</dbReference>
<evidence type="ECO:0000256" key="6">
    <source>
        <dbReference type="ARBA" id="ARBA00023239"/>
    </source>
</evidence>
<comment type="caution">
    <text evidence="8">The sequence shown here is derived from an EMBL/GenBank/DDBJ whole genome shotgun (WGS) entry which is preliminary data.</text>
</comment>
<dbReference type="AlphaFoldDB" id="A0A2N4U2B9"/>
<dbReference type="GO" id="GO:0019628">
    <property type="term" value="P:urate catabolic process"/>
    <property type="evidence" value="ECO:0007669"/>
    <property type="project" value="UniProtKB-UniPathway"/>
</dbReference>
<evidence type="ECO:0000256" key="2">
    <source>
        <dbReference type="ARBA" id="ARBA00004754"/>
    </source>
</evidence>
<sequence>MSAPLILANLNSLPADDFVSLLAGIFEHSPWVAQAAAGQRPFEDVDALHAAMVSAVEAADFQVKLALIQAHPDLAGNAAVRGALTDESAREQAGAGLDQCSPTEFASLARLNEAYKHKFGFPFILAVRGHDRADVIRQLERRLALEPCREFDESLKQIYRIARFRLDDIVKAG</sequence>
<protein>
    <recommendedName>
        <fullName evidence="3">2-oxo-4-hydroxy-4-carboxy-5-ureidoimidazoline decarboxylase</fullName>
        <ecNumber evidence="3">4.1.1.97</ecNumber>
    </recommendedName>
</protein>
<evidence type="ECO:0000256" key="1">
    <source>
        <dbReference type="ARBA" id="ARBA00001163"/>
    </source>
</evidence>
<dbReference type="NCBIfam" id="TIGR03164">
    <property type="entry name" value="UHCUDC"/>
    <property type="match status" value="1"/>
</dbReference>
<comment type="catalytic activity">
    <reaction evidence="1">
        <text>5-hydroxy-2-oxo-4-ureido-2,5-dihydro-1H-imidazole-5-carboxylate + H(+) = (S)-allantoin + CO2</text>
        <dbReference type="Rhea" id="RHEA:26301"/>
        <dbReference type="ChEBI" id="CHEBI:15378"/>
        <dbReference type="ChEBI" id="CHEBI:15678"/>
        <dbReference type="ChEBI" id="CHEBI:16526"/>
        <dbReference type="ChEBI" id="CHEBI:58639"/>
        <dbReference type="EC" id="4.1.1.97"/>
    </reaction>
</comment>
<keyword evidence="6" id="KW-0456">Lyase</keyword>
<accession>A0A2N4U2B9</accession>
<evidence type="ECO:0000313" key="8">
    <source>
        <dbReference type="EMBL" id="PLC49161.1"/>
    </source>
</evidence>
<reference evidence="8 9" key="1">
    <citation type="submission" date="2017-10" db="EMBL/GenBank/DDBJ databases">
        <title>Two draft genome sequences of Pusillimonas sp. strains isolated from a nitrate- and radionuclide-contaminated groundwater in Russia.</title>
        <authorList>
            <person name="Grouzdev D.S."/>
            <person name="Tourova T.P."/>
            <person name="Goeva M.A."/>
            <person name="Babich T.L."/>
            <person name="Sokolova D.S."/>
            <person name="Abdullin R."/>
            <person name="Poltaraus A.B."/>
            <person name="Toshchakov S.V."/>
            <person name="Nazina T.N."/>
        </authorList>
    </citation>
    <scope>NUCLEOTIDE SEQUENCE [LARGE SCALE GENOMIC DNA]</scope>
    <source>
        <strain evidence="8 9">JR1/69-3-13</strain>
    </source>
</reference>
<dbReference type="UniPathway" id="UPA00394">
    <property type="reaction ID" value="UER00652"/>
</dbReference>
<evidence type="ECO:0000313" key="9">
    <source>
        <dbReference type="Proteomes" id="UP000234190"/>
    </source>
</evidence>
<dbReference type="PANTHER" id="PTHR43466">
    <property type="entry name" value="2-OXO-4-HYDROXY-4-CARBOXY-5-UREIDOIMIDAZOLINE DECARBOXYLASE-RELATED"/>
    <property type="match status" value="1"/>
</dbReference>
<dbReference type="InterPro" id="IPR036778">
    <property type="entry name" value="OHCU_decarboxylase_sf"/>
</dbReference>
<dbReference type="Pfam" id="PF09349">
    <property type="entry name" value="OHCU_decarbox"/>
    <property type="match status" value="1"/>
</dbReference>
<dbReference type="EMBL" id="PDNW01000012">
    <property type="protein sequence ID" value="PLC49161.1"/>
    <property type="molecule type" value="Genomic_DNA"/>
</dbReference>
<proteinExistence type="predicted"/>
<dbReference type="PANTHER" id="PTHR43466:SF1">
    <property type="entry name" value="2-OXO-4-HYDROXY-4-CARBOXY-5-UREIDOIMIDAZOLINE DECARBOXYLASE-RELATED"/>
    <property type="match status" value="1"/>
</dbReference>
<feature type="domain" description="Oxo-4-hydroxy-4-carboxy-5-ureidoimidazoline decarboxylase" evidence="7">
    <location>
        <begin position="11"/>
        <end position="167"/>
    </location>
</feature>
<dbReference type="EC" id="4.1.1.97" evidence="3"/>
<evidence type="ECO:0000256" key="3">
    <source>
        <dbReference type="ARBA" id="ARBA00012257"/>
    </source>
</evidence>
<dbReference type="SUPFAM" id="SSF158694">
    <property type="entry name" value="UraD-Like"/>
    <property type="match status" value="1"/>
</dbReference>
<keyword evidence="9" id="KW-1185">Reference proteome</keyword>
<gene>
    <name evidence="8" type="primary">uraD</name>
    <name evidence="8" type="ORF">CR159_14155</name>
</gene>
<dbReference type="Proteomes" id="UP000234190">
    <property type="component" value="Unassembled WGS sequence"/>
</dbReference>
<evidence type="ECO:0000256" key="4">
    <source>
        <dbReference type="ARBA" id="ARBA00022631"/>
    </source>
</evidence>
<comment type="pathway">
    <text evidence="2">Purine metabolism; urate degradation; (S)-allantoin from urate: step 3/3.</text>
</comment>
<dbReference type="GO" id="GO:0006144">
    <property type="term" value="P:purine nucleobase metabolic process"/>
    <property type="evidence" value="ECO:0007669"/>
    <property type="project" value="UniProtKB-KW"/>
</dbReference>
<evidence type="ECO:0000259" key="7">
    <source>
        <dbReference type="Pfam" id="PF09349"/>
    </source>
</evidence>
<dbReference type="GO" id="GO:0000255">
    <property type="term" value="P:allantoin metabolic process"/>
    <property type="evidence" value="ECO:0007669"/>
    <property type="project" value="InterPro"/>
</dbReference>
<name>A0A2N4U2B9_9BURK</name>
<keyword evidence="4" id="KW-0659">Purine metabolism</keyword>
<organism evidence="8 9">
    <name type="scientific">Pollutimonas subterranea</name>
    <dbReference type="NCBI Taxonomy" id="2045210"/>
    <lineage>
        <taxon>Bacteria</taxon>
        <taxon>Pseudomonadati</taxon>
        <taxon>Pseudomonadota</taxon>
        <taxon>Betaproteobacteria</taxon>
        <taxon>Burkholderiales</taxon>
        <taxon>Alcaligenaceae</taxon>
        <taxon>Pollutimonas</taxon>
    </lineage>
</organism>